<feature type="domain" description="Antibacterial effector protein Tle3 C-terminal" evidence="2">
    <location>
        <begin position="458"/>
        <end position="522"/>
    </location>
</feature>
<dbReference type="InterPro" id="IPR021692">
    <property type="entry name" value="Tle3_C"/>
</dbReference>
<reference evidence="4" key="2">
    <citation type="submission" date="2022-05" db="EMBL/GenBank/DDBJ databases">
        <authorList>
            <person name="Kunte H.-J."/>
        </authorList>
    </citation>
    <scope>NUCLEOTIDE SEQUENCE</scope>
    <source>
        <strain evidence="4">G5</strain>
    </source>
</reference>
<sequence length="565" mass="64123">MIIFVHGVNSEGEWYDAAEAALCEGLNQRLNREDIEPNEYRSPQADGKQLPRELTKLGNSPVVRFFWGYRPEDGKESAHRIPLRNIGGFDFWAPECIRSGGPWFWGGGPFQNGTNNLQQLWSNSGFRRHVFGVDMQALNTETERQLQDAPPRTYYAHAAHRLARLIDRIRRHSPDDTVTVCSHSQGTMIAMAATALCETRAPDALMVMNSPFALDDKITDALTCGSERPTERARINTFRNIANRIRQDKRALTDAQIMRLQVGATEDMNFWRPDLANHFGVPERDNHGRLYVYFSPHDRVMGCTALQSIGWQGVSHALLEELGDTVKQRMLARGTPCGDAPGEKKFGSLPPIADPPPGVKPDDFWDGNRGVLGGMMKLWAVPNKNQMVMVNAEAVARPLTAEEMTYFDDPKHLARDWGEFDPDKGKYRDETYPYLASIYQPEAYHDEPDIYHDGRPNHRIETADEMRKRIEQHQPEPTDHSSLPGHAEFMKRVVAYDLPIGFCNAFKDVRFWTQLMQEADWTSLRDAYFITGDLAPPAVPALIDGETVADEVSRAQAERIKRREF</sequence>
<dbReference type="RefSeq" id="WP_250024940.1">
    <property type="nucleotide sequence ID" value="NZ_CP097330.1"/>
</dbReference>
<reference evidence="4" key="1">
    <citation type="journal article" date="2022" name="Microbiol. Resour. Announc.">
        <title>Genome Sequence of Cupriavidus campinensis Strain G5, a Member of a Bacterial Consortium Capable of Polyethylene Degradation.</title>
        <authorList>
            <person name="Schneider B."/>
            <person name="Pfeiffer F."/>
            <person name="Dyall-Smith M."/>
            <person name="Kunte H.J."/>
        </authorList>
    </citation>
    <scope>NUCLEOTIDE SEQUENCE</scope>
    <source>
        <strain evidence="4">G5</strain>
    </source>
</reference>
<feature type="region of interest" description="Disordered" evidence="1">
    <location>
        <begin position="335"/>
        <end position="358"/>
    </location>
</feature>
<accession>A0AAE9L2D7</accession>
<evidence type="ECO:0000259" key="3">
    <source>
        <dbReference type="Pfam" id="PF24322"/>
    </source>
</evidence>
<dbReference type="KEGG" id="ccam:M5D45_17625"/>
<dbReference type="Pfam" id="PF11678">
    <property type="entry name" value="Tle3_C"/>
    <property type="match status" value="1"/>
</dbReference>
<dbReference type="Pfam" id="PF24322">
    <property type="entry name" value="Tle3"/>
    <property type="match status" value="1"/>
</dbReference>
<evidence type="ECO:0000259" key="2">
    <source>
        <dbReference type="Pfam" id="PF11678"/>
    </source>
</evidence>
<dbReference type="EMBL" id="CP097330">
    <property type="protein sequence ID" value="URF04259.1"/>
    <property type="molecule type" value="Genomic_DNA"/>
</dbReference>
<dbReference type="Proteomes" id="UP001056132">
    <property type="component" value="Chromosome 1"/>
</dbReference>
<name>A0AAE9L2D7_9BURK</name>
<dbReference type="AlphaFoldDB" id="A0AAE9L2D7"/>
<evidence type="ECO:0000256" key="1">
    <source>
        <dbReference type="SAM" id="MobiDB-lite"/>
    </source>
</evidence>
<protein>
    <submittedName>
        <fullName evidence="4">DUF3274 domain-containing protein</fullName>
    </submittedName>
</protein>
<proteinExistence type="predicted"/>
<dbReference type="Gene3D" id="3.40.50.1820">
    <property type="entry name" value="alpha/beta hydrolase"/>
    <property type="match status" value="1"/>
</dbReference>
<organism evidence="4 5">
    <name type="scientific">Cupriavidus campinensis</name>
    <dbReference type="NCBI Taxonomy" id="151783"/>
    <lineage>
        <taxon>Bacteria</taxon>
        <taxon>Pseudomonadati</taxon>
        <taxon>Pseudomonadota</taxon>
        <taxon>Betaproteobacteria</taxon>
        <taxon>Burkholderiales</taxon>
        <taxon>Burkholderiaceae</taxon>
        <taxon>Cupriavidus</taxon>
    </lineage>
</organism>
<evidence type="ECO:0000313" key="4">
    <source>
        <dbReference type="EMBL" id="URF04259.1"/>
    </source>
</evidence>
<dbReference type="SUPFAM" id="SSF53474">
    <property type="entry name" value="alpha/beta-Hydrolases"/>
    <property type="match status" value="1"/>
</dbReference>
<evidence type="ECO:0000313" key="5">
    <source>
        <dbReference type="Proteomes" id="UP001056132"/>
    </source>
</evidence>
<dbReference type="InterPro" id="IPR029058">
    <property type="entry name" value="AB_hydrolase_fold"/>
</dbReference>
<dbReference type="InterPro" id="IPR056221">
    <property type="entry name" value="Tle3_ab_dom"/>
</dbReference>
<feature type="domain" description="T6SS Tle3 phospholipase effector alpha/beta" evidence="3">
    <location>
        <begin position="1"/>
        <end position="315"/>
    </location>
</feature>
<gene>
    <name evidence="4" type="ORF">M5D45_17625</name>
</gene>